<keyword evidence="3" id="KW-1185">Reference proteome</keyword>
<organism evidence="2 3">
    <name type="scientific">Paenibacillus taichungensis</name>
    <dbReference type="NCBI Taxonomy" id="484184"/>
    <lineage>
        <taxon>Bacteria</taxon>
        <taxon>Bacillati</taxon>
        <taxon>Bacillota</taxon>
        <taxon>Bacilli</taxon>
        <taxon>Bacillales</taxon>
        <taxon>Paenibacillaceae</taxon>
        <taxon>Paenibacillus</taxon>
    </lineage>
</organism>
<reference evidence="2 3" key="1">
    <citation type="submission" date="2020-05" db="EMBL/GenBank/DDBJ databases">
        <title>Genome Sequencing of Type Strains.</title>
        <authorList>
            <person name="Lemaire J.F."/>
            <person name="Inderbitzin P."/>
            <person name="Gregorio O.A."/>
            <person name="Collins S.B."/>
            <person name="Wespe N."/>
            <person name="Knight-Connoni V."/>
        </authorList>
    </citation>
    <scope>NUCLEOTIDE SEQUENCE [LARGE SCALE GENOMIC DNA]</scope>
    <source>
        <strain evidence="2 3">DSM 19942</strain>
    </source>
</reference>
<dbReference type="Pfam" id="PF09509">
    <property type="entry name" value="Hypoth_Ymh"/>
    <property type="match status" value="1"/>
</dbReference>
<feature type="domain" description="Conserved hypothetical protein CHP02391" evidence="1">
    <location>
        <begin position="7"/>
        <end position="122"/>
    </location>
</feature>
<evidence type="ECO:0000313" key="3">
    <source>
        <dbReference type="Proteomes" id="UP000577724"/>
    </source>
</evidence>
<gene>
    <name evidence="2" type="ORF">HP548_23575</name>
</gene>
<accession>A0ABX2MSQ1</accession>
<comment type="caution">
    <text evidence="2">The sequence shown here is derived from an EMBL/GenBank/DDBJ whole genome shotgun (WGS) entry which is preliminary data.</text>
</comment>
<protein>
    <submittedName>
        <fullName evidence="2">TIGR02391 family protein</fullName>
    </submittedName>
</protein>
<proteinExistence type="predicted"/>
<name>A0ABX2MSQ1_9BACL</name>
<dbReference type="NCBIfam" id="TIGR02391">
    <property type="entry name" value="hypoth_ymh"/>
    <property type="match status" value="1"/>
</dbReference>
<dbReference type="RefSeq" id="WP_175383060.1">
    <property type="nucleotide sequence ID" value="NZ_CBCRYD010000002.1"/>
</dbReference>
<dbReference type="InterPro" id="IPR012654">
    <property type="entry name" value="CHP02391"/>
</dbReference>
<dbReference type="Proteomes" id="UP000577724">
    <property type="component" value="Unassembled WGS sequence"/>
</dbReference>
<dbReference type="EMBL" id="JABMCC010000118">
    <property type="protein sequence ID" value="NUU57065.1"/>
    <property type="molecule type" value="Genomic_DNA"/>
</dbReference>
<evidence type="ECO:0000259" key="1">
    <source>
        <dbReference type="Pfam" id="PF09509"/>
    </source>
</evidence>
<dbReference type="GeneID" id="97133733"/>
<sequence>MELKINIKQELWESIEKNYENESYSSAILDAIHQLTETIRNKTGLEGDGSSLVGQAFGSDSPKIQLNKMQTESEKNVQKGMGELLRGVYTAIRNPRSHDKHIDNKSEADAIILFLDYLLKVIDNSKVQFEIESFLGRVFDKYYVCTDEYSKLLADEIPKRQRLNIAIEVVLRRKNETVDIHGLKSFMFSLLERLEENEIKQLYVVISEELKYTSEYEDLYTILHILPSEYWNLINKAIKIRVENILFQDVKSGTIDAKTGKCKEGALGTWMQMDLISRFANINDWTGMIIDKMKSGNEGEIAYVERYFWGDICIANRDEITFYLEWYIRDGLEEKDPIIIEKLMEEIKFDEDHPWWEEFEEELKEHPGIQHVELPF</sequence>
<evidence type="ECO:0000313" key="2">
    <source>
        <dbReference type="EMBL" id="NUU57065.1"/>
    </source>
</evidence>